<evidence type="ECO:0000313" key="11">
    <source>
        <dbReference type="EMBL" id="MPW24735.1"/>
    </source>
</evidence>
<feature type="domain" description="Tripartite ATP-independent periplasmic transporters DctQ component" evidence="10">
    <location>
        <begin position="41"/>
        <end position="167"/>
    </location>
</feature>
<gene>
    <name evidence="11" type="ORF">GC105_02885</name>
</gene>
<evidence type="ECO:0000256" key="9">
    <source>
        <dbReference type="SAM" id="Phobius"/>
    </source>
</evidence>
<evidence type="ECO:0000259" key="10">
    <source>
        <dbReference type="Pfam" id="PF04290"/>
    </source>
</evidence>
<dbReference type="InterPro" id="IPR055348">
    <property type="entry name" value="DctQ"/>
</dbReference>
<comment type="similarity">
    <text evidence="8">Belongs to the TRAP transporter small permease family.</text>
</comment>
<dbReference type="GO" id="GO:0005886">
    <property type="term" value="C:plasma membrane"/>
    <property type="evidence" value="ECO:0007669"/>
    <property type="project" value="UniProtKB-SubCell"/>
</dbReference>
<feature type="transmembrane region" description="Helical" evidence="9">
    <location>
        <begin position="102"/>
        <end position="125"/>
    </location>
</feature>
<sequence>MFTITLVIHKREEKIMTKTIKILGYLGNFLNIISIAALIFMMLIVVADIIMRTVFASPIVGATEMVRMAMVCMVPTFVSALLDGCHVRVGILVDNIGRKGQLIFDTFGYITTAIICALISYQSYVEMKFAINYMEVYSMLRIPKWPFQLIFSISFAIMVPAIIALLILKFIDKDAYKINETEEGVEAVE</sequence>
<feature type="transmembrane region" description="Helical" evidence="9">
    <location>
        <begin position="145"/>
        <end position="168"/>
    </location>
</feature>
<feature type="transmembrane region" description="Helical" evidence="9">
    <location>
        <begin position="65"/>
        <end position="82"/>
    </location>
</feature>
<dbReference type="InterPro" id="IPR007387">
    <property type="entry name" value="TRAP_DctQ"/>
</dbReference>
<evidence type="ECO:0000313" key="12">
    <source>
        <dbReference type="Proteomes" id="UP000440004"/>
    </source>
</evidence>
<dbReference type="Proteomes" id="UP000440004">
    <property type="component" value="Unassembled WGS sequence"/>
</dbReference>
<dbReference type="PANTHER" id="PTHR35011">
    <property type="entry name" value="2,3-DIKETO-L-GULONATE TRAP TRANSPORTER SMALL PERMEASE PROTEIN YIAM"/>
    <property type="match status" value="1"/>
</dbReference>
<evidence type="ECO:0000256" key="5">
    <source>
        <dbReference type="ARBA" id="ARBA00022692"/>
    </source>
</evidence>
<keyword evidence="12" id="KW-1185">Reference proteome</keyword>
<evidence type="ECO:0000256" key="3">
    <source>
        <dbReference type="ARBA" id="ARBA00022475"/>
    </source>
</evidence>
<feature type="transmembrane region" description="Helical" evidence="9">
    <location>
        <begin position="20"/>
        <end position="45"/>
    </location>
</feature>
<dbReference type="GO" id="GO:0015740">
    <property type="term" value="P:C4-dicarboxylate transport"/>
    <property type="evidence" value="ECO:0007669"/>
    <property type="project" value="TreeGrafter"/>
</dbReference>
<comment type="caution">
    <text evidence="11">The sequence shown here is derived from an EMBL/GenBank/DDBJ whole genome shotgun (WGS) entry which is preliminary data.</text>
</comment>
<evidence type="ECO:0000256" key="1">
    <source>
        <dbReference type="ARBA" id="ARBA00004429"/>
    </source>
</evidence>
<dbReference type="PANTHER" id="PTHR35011:SF10">
    <property type="entry name" value="TRAP TRANSPORTER SMALL PERMEASE PROTEIN"/>
    <property type="match status" value="1"/>
</dbReference>
<evidence type="ECO:0000256" key="7">
    <source>
        <dbReference type="ARBA" id="ARBA00023136"/>
    </source>
</evidence>
<evidence type="ECO:0000256" key="4">
    <source>
        <dbReference type="ARBA" id="ARBA00022519"/>
    </source>
</evidence>
<name>A0A6A7K5S5_9FIRM</name>
<dbReference type="AlphaFoldDB" id="A0A6A7K5S5"/>
<dbReference type="EMBL" id="WHNX01000003">
    <property type="protein sequence ID" value="MPW24735.1"/>
    <property type="molecule type" value="Genomic_DNA"/>
</dbReference>
<keyword evidence="6 9" id="KW-1133">Transmembrane helix</keyword>
<keyword evidence="2" id="KW-0813">Transport</keyword>
<protein>
    <submittedName>
        <fullName evidence="11">TRAP transporter small permease subunit</fullName>
    </submittedName>
</protein>
<dbReference type="Pfam" id="PF04290">
    <property type="entry name" value="DctQ"/>
    <property type="match status" value="1"/>
</dbReference>
<evidence type="ECO:0000256" key="8">
    <source>
        <dbReference type="ARBA" id="ARBA00038436"/>
    </source>
</evidence>
<keyword evidence="7 9" id="KW-0472">Membrane</keyword>
<accession>A0A6A7K5S5</accession>
<keyword evidence="4" id="KW-0997">Cell inner membrane</keyword>
<evidence type="ECO:0000256" key="2">
    <source>
        <dbReference type="ARBA" id="ARBA00022448"/>
    </source>
</evidence>
<keyword evidence="3" id="KW-1003">Cell membrane</keyword>
<proteinExistence type="inferred from homology"/>
<comment type="subcellular location">
    <subcellularLocation>
        <location evidence="1">Cell inner membrane</location>
        <topology evidence="1">Multi-pass membrane protein</topology>
    </subcellularLocation>
</comment>
<organism evidence="11 12">
    <name type="scientific">Alkalibaculum sporogenes</name>
    <dbReference type="NCBI Taxonomy" id="2655001"/>
    <lineage>
        <taxon>Bacteria</taxon>
        <taxon>Bacillati</taxon>
        <taxon>Bacillota</taxon>
        <taxon>Clostridia</taxon>
        <taxon>Eubacteriales</taxon>
        <taxon>Eubacteriaceae</taxon>
        <taxon>Alkalibaculum</taxon>
    </lineage>
</organism>
<reference evidence="11 12" key="1">
    <citation type="submission" date="2019-10" db="EMBL/GenBank/DDBJ databases">
        <title>Alkalibaculum tamaniensis sp.nov., a new alkaliphilic acetogen, isolated on methoxylated aromatics from a mud volcano.</title>
        <authorList>
            <person name="Khomyakova M.A."/>
            <person name="Merkel A.Y."/>
            <person name="Bonch-Osmolovskaya E.A."/>
            <person name="Slobodkin A.I."/>
        </authorList>
    </citation>
    <scope>NUCLEOTIDE SEQUENCE [LARGE SCALE GENOMIC DNA]</scope>
    <source>
        <strain evidence="11 12">M08DMB</strain>
    </source>
</reference>
<dbReference type="GO" id="GO:0022857">
    <property type="term" value="F:transmembrane transporter activity"/>
    <property type="evidence" value="ECO:0007669"/>
    <property type="project" value="TreeGrafter"/>
</dbReference>
<keyword evidence="5 9" id="KW-0812">Transmembrane</keyword>
<evidence type="ECO:0000256" key="6">
    <source>
        <dbReference type="ARBA" id="ARBA00022989"/>
    </source>
</evidence>